<accession>A0A0F9B7L8</accession>
<evidence type="ECO:0000313" key="1">
    <source>
        <dbReference type="EMBL" id="KKL09772.1"/>
    </source>
</evidence>
<feature type="non-terminal residue" evidence="1">
    <location>
        <position position="105"/>
    </location>
</feature>
<protein>
    <submittedName>
        <fullName evidence="1">Uncharacterized protein</fullName>
    </submittedName>
</protein>
<proteinExistence type="predicted"/>
<reference evidence="1" key="1">
    <citation type="journal article" date="2015" name="Nature">
        <title>Complex archaea that bridge the gap between prokaryotes and eukaryotes.</title>
        <authorList>
            <person name="Spang A."/>
            <person name="Saw J.H."/>
            <person name="Jorgensen S.L."/>
            <person name="Zaremba-Niedzwiedzka K."/>
            <person name="Martijn J."/>
            <person name="Lind A.E."/>
            <person name="van Eijk R."/>
            <person name="Schleper C."/>
            <person name="Guy L."/>
            <person name="Ettema T.J."/>
        </authorList>
    </citation>
    <scope>NUCLEOTIDE SEQUENCE</scope>
</reference>
<dbReference type="AlphaFoldDB" id="A0A0F9B7L8"/>
<sequence length="105" mass="11895">MKKFWLIVILIVFCIGAGVVIARTYWPRVIDSPPKIEYRDRPIAARDTATTERPEARIIYRTIEVEKLVRDTIFVPLGFNSVGIISPSPIRFKGGDVIISYFGLA</sequence>
<organism evidence="1">
    <name type="scientific">marine sediment metagenome</name>
    <dbReference type="NCBI Taxonomy" id="412755"/>
    <lineage>
        <taxon>unclassified sequences</taxon>
        <taxon>metagenomes</taxon>
        <taxon>ecological metagenomes</taxon>
    </lineage>
</organism>
<name>A0A0F9B7L8_9ZZZZ</name>
<dbReference type="EMBL" id="LAZR01042333">
    <property type="protein sequence ID" value="KKL09772.1"/>
    <property type="molecule type" value="Genomic_DNA"/>
</dbReference>
<comment type="caution">
    <text evidence="1">The sequence shown here is derived from an EMBL/GenBank/DDBJ whole genome shotgun (WGS) entry which is preliminary data.</text>
</comment>
<gene>
    <name evidence="1" type="ORF">LCGC14_2562550</name>
</gene>